<dbReference type="RefSeq" id="WP_195132419.1">
    <property type="nucleotide sequence ID" value="NZ_JADLQX010000024.1"/>
</dbReference>
<dbReference type="EMBL" id="JADLQX010000024">
    <property type="protein sequence ID" value="MBF6301192.1"/>
    <property type="molecule type" value="Genomic_DNA"/>
</dbReference>
<protein>
    <submittedName>
        <fullName evidence="1">Uncharacterized protein</fullName>
    </submittedName>
</protein>
<comment type="caution">
    <text evidence="1">The sequence shown here is derived from an EMBL/GenBank/DDBJ whole genome shotgun (WGS) entry which is preliminary data.</text>
</comment>
<proteinExistence type="predicted"/>
<gene>
    <name evidence="1" type="ORF">IU459_27140</name>
</gene>
<evidence type="ECO:0000313" key="1">
    <source>
        <dbReference type="EMBL" id="MBF6301192.1"/>
    </source>
</evidence>
<dbReference type="Proteomes" id="UP000702209">
    <property type="component" value="Unassembled WGS sequence"/>
</dbReference>
<evidence type="ECO:0000313" key="2">
    <source>
        <dbReference type="Proteomes" id="UP000702209"/>
    </source>
</evidence>
<accession>A0ABS0CX71</accession>
<sequence length="334" mass="36430">MSETPCLACERPVADHAPLCTKCGHRIVEALGMVPALLAEFAVTRAGLARMTAHQVGRSAEIVLPVRVTTGRGVVLAGDMAYHRLVNSVTTWARVLAEDLGESPYIGGPYLLELAAARRGAVTADRTAAALPVVPPDATAQAAVWLAHHRHQLRAHEAAAELLADITTAVDALTRFVDRPVERRYLGACSATLDDGQPCGYGLRAELDDQGRPAAYVYCGRCKTQYDVRRIEAEATALAIEQCYSLAELVRLLPALGHPVARPTLYRWASNDREKGRRIQARGWRHVDEHGFIRITDHLLAPDDEQVYRLGDVLDTAARERTAKPTKPTKEATA</sequence>
<reference evidence="1 2" key="1">
    <citation type="submission" date="2020-10" db="EMBL/GenBank/DDBJ databases">
        <title>Identification of Nocardia species via Next-generation sequencing and recognition of intraspecies genetic diversity.</title>
        <authorList>
            <person name="Li P."/>
            <person name="Li P."/>
            <person name="Lu B."/>
        </authorList>
    </citation>
    <scope>NUCLEOTIDE SEQUENCE [LARGE SCALE GENOMIC DNA]</scope>
    <source>
        <strain evidence="1 2">BJ06-0157</strain>
    </source>
</reference>
<name>A0ABS0CX71_9NOCA</name>
<keyword evidence="2" id="KW-1185">Reference proteome</keyword>
<organism evidence="1 2">
    <name type="scientific">Nocardia amamiensis</name>
    <dbReference type="NCBI Taxonomy" id="404578"/>
    <lineage>
        <taxon>Bacteria</taxon>
        <taxon>Bacillati</taxon>
        <taxon>Actinomycetota</taxon>
        <taxon>Actinomycetes</taxon>
        <taxon>Mycobacteriales</taxon>
        <taxon>Nocardiaceae</taxon>
        <taxon>Nocardia</taxon>
    </lineage>
</organism>